<dbReference type="eggNOG" id="arCOG04429">
    <property type="taxonomic scope" value="Archaea"/>
</dbReference>
<dbReference type="OrthoDB" id="44145at2157"/>
<keyword evidence="1" id="KW-0645">Protease</keyword>
<organism evidence="1 2">
    <name type="scientific">Methanoregula formicica (strain DSM 22288 / NBRC 105244 / SMSP)</name>
    <dbReference type="NCBI Taxonomy" id="593750"/>
    <lineage>
        <taxon>Archaea</taxon>
        <taxon>Methanobacteriati</taxon>
        <taxon>Methanobacteriota</taxon>
        <taxon>Stenosarchaea group</taxon>
        <taxon>Methanomicrobia</taxon>
        <taxon>Methanomicrobiales</taxon>
        <taxon>Methanoregulaceae</taxon>
        <taxon>Methanoregula</taxon>
    </lineage>
</organism>
<dbReference type="NCBIfam" id="TIGR00072">
    <property type="entry name" value="hydrog_prot"/>
    <property type="match status" value="1"/>
</dbReference>
<dbReference type="KEGG" id="mfo:Metfor_0141"/>
<dbReference type="EMBL" id="CP003167">
    <property type="protein sequence ID" value="AGB01225.1"/>
    <property type="molecule type" value="Genomic_DNA"/>
</dbReference>
<dbReference type="InterPro" id="IPR023430">
    <property type="entry name" value="Pept_HybD-like_dom_sf"/>
</dbReference>
<dbReference type="PANTHER" id="PTHR30302">
    <property type="entry name" value="HYDROGENASE 1 MATURATION PROTEASE"/>
    <property type="match status" value="1"/>
</dbReference>
<dbReference type="InterPro" id="IPR000671">
    <property type="entry name" value="Peptidase_A31"/>
</dbReference>
<dbReference type="PANTHER" id="PTHR30302:SF7">
    <property type="entry name" value="F420-NONREDUCING HYDROGENASE II"/>
    <property type="match status" value="1"/>
</dbReference>
<gene>
    <name evidence="1" type="ordered locus">Metfor_0141</name>
</gene>
<dbReference type="STRING" id="593750.Metfor_0141"/>
<dbReference type="GO" id="GO:0016485">
    <property type="term" value="P:protein processing"/>
    <property type="evidence" value="ECO:0007669"/>
    <property type="project" value="TreeGrafter"/>
</dbReference>
<evidence type="ECO:0000313" key="2">
    <source>
        <dbReference type="Proteomes" id="UP000010824"/>
    </source>
</evidence>
<evidence type="ECO:0000313" key="1">
    <source>
        <dbReference type="EMBL" id="AGB01225.1"/>
    </source>
</evidence>
<keyword evidence="1" id="KW-0378">Hydrolase</keyword>
<dbReference type="Gene3D" id="3.40.50.1450">
    <property type="entry name" value="HybD-like"/>
    <property type="match status" value="1"/>
</dbReference>
<name>L0HB53_METFS</name>
<dbReference type="Proteomes" id="UP000010824">
    <property type="component" value="Chromosome"/>
</dbReference>
<dbReference type="GeneID" id="14308814"/>
<dbReference type="InterPro" id="IPR004420">
    <property type="entry name" value="Pept_A31_hyd_mat_HycI"/>
</dbReference>
<sequence>MTTRDPAFPDLRRRLGGTRLIAVVGIGDELSHSDRLGMTAAREIDRQSIPGVQVFLAGTVPENITGPLRRYRPDHILLLDAAEMGERPGTIARIEPGRVRAGLFSTHALPLPVVMEYIERDIGIPVTLLGIQPGSSGAGDSLTGKDRAYLKENLRQLSEALRDR</sequence>
<dbReference type="GO" id="GO:0004175">
    <property type="term" value="F:endopeptidase activity"/>
    <property type="evidence" value="ECO:0007669"/>
    <property type="project" value="TreeGrafter"/>
</dbReference>
<dbReference type="CDD" id="cd06067">
    <property type="entry name" value="H2MP_MemB-H2evol"/>
    <property type="match status" value="1"/>
</dbReference>
<dbReference type="Pfam" id="PF01750">
    <property type="entry name" value="HycI"/>
    <property type="match status" value="1"/>
</dbReference>
<accession>L0HB53</accession>
<reference evidence="2" key="1">
    <citation type="submission" date="2011-12" db="EMBL/GenBank/DDBJ databases">
        <title>Complete sequence of Methanoregula formicicum SMSP.</title>
        <authorList>
            <person name="Lucas S."/>
            <person name="Han J."/>
            <person name="Lapidus A."/>
            <person name="Cheng J.-F."/>
            <person name="Goodwin L."/>
            <person name="Pitluck S."/>
            <person name="Peters L."/>
            <person name="Ovchinnikova G."/>
            <person name="Teshima H."/>
            <person name="Detter J.C."/>
            <person name="Han C."/>
            <person name="Tapia R."/>
            <person name="Land M."/>
            <person name="Hauser L."/>
            <person name="Kyrpides N."/>
            <person name="Ivanova N."/>
            <person name="Pagani I."/>
            <person name="Imachi H."/>
            <person name="Tamaki H."/>
            <person name="Sekiguchi Y."/>
            <person name="Kamagata Y."/>
            <person name="Cadillo-Quiroz H."/>
            <person name="Zinder S."/>
            <person name="Liu W.-T."/>
            <person name="Woyke T."/>
        </authorList>
    </citation>
    <scope>NUCLEOTIDE SEQUENCE [LARGE SCALE GENOMIC DNA]</scope>
    <source>
        <strain evidence="2">DSM 22288 / NBRC 105244 / SMSP</strain>
    </source>
</reference>
<protein>
    <submittedName>
        <fullName evidence="1">Hydrogenase maturation protease</fullName>
    </submittedName>
</protein>
<dbReference type="GO" id="GO:0008047">
    <property type="term" value="F:enzyme activator activity"/>
    <property type="evidence" value="ECO:0007669"/>
    <property type="project" value="InterPro"/>
</dbReference>
<proteinExistence type="predicted"/>
<dbReference type="HOGENOM" id="CLU_099037_4_1_2"/>
<dbReference type="AlphaFoldDB" id="L0HB53"/>
<dbReference type="InParanoid" id="L0HB53"/>
<reference evidence="1 2" key="2">
    <citation type="journal article" date="2014" name="Genome Announc.">
        <title>Complete Genome Sequence of Methanoregula formicica SMSPT, a Mesophilic Hydrogenotrophic Methanogen Isolated from a Methanogenic Upflow Anaerobic Sludge Blanket Reactor.</title>
        <authorList>
            <person name="Yamamoto K."/>
            <person name="Tamaki H."/>
            <person name="Cadillo-Quiroz H."/>
            <person name="Imachi H."/>
            <person name="Kyrpides N."/>
            <person name="Woyke T."/>
            <person name="Goodwin L."/>
            <person name="Zinder S.H."/>
            <person name="Kamagata Y."/>
            <person name="Liu W.T."/>
        </authorList>
    </citation>
    <scope>NUCLEOTIDE SEQUENCE [LARGE SCALE GENOMIC DNA]</scope>
    <source>
        <strain evidence="2">DSM 22288 / NBRC 105244 / SMSP</strain>
    </source>
</reference>
<keyword evidence="2" id="KW-1185">Reference proteome</keyword>
<dbReference type="SUPFAM" id="SSF53163">
    <property type="entry name" value="HybD-like"/>
    <property type="match status" value="1"/>
</dbReference>
<dbReference type="RefSeq" id="WP_015284189.1">
    <property type="nucleotide sequence ID" value="NC_019943.1"/>
</dbReference>